<reference evidence="8" key="1">
    <citation type="submission" date="2022-02" db="EMBL/GenBank/DDBJ databases">
        <authorList>
            <person name="Giguere J D."/>
        </authorList>
    </citation>
    <scope>NUCLEOTIDE SEQUENCE</scope>
    <source>
        <strain evidence="8">CCAP 1055/1</strain>
    </source>
</reference>
<dbReference type="GO" id="GO:0070481">
    <property type="term" value="P:nuclear-transcribed mRNA catabolic process, non-stop decay"/>
    <property type="evidence" value="ECO:0007669"/>
    <property type="project" value="InterPro"/>
</dbReference>
<sequence length="413" mass="46594">MKLLKKQVSAKDGSGTVLLRPDTAEDLWHAYNLLQKGDLVRCTTVRKVVKESTTGSTSSSKKRMMLTIELQNVDFDPDVLQVRLSGTVQSENDNVRMGAHHTLTLELNQNFSIEKACWDQVFLDLLDEATRPERQAEIAAVVMHNGLAHVCLVTGALTITKARVEVNIPKKRTGSSAHSKAITKFYEAVYQAVLRHIDFSKVKCVILGSPGFVKDDFLKYIQTESVRRDDRAFVENKSKFVLCKASSGHKHALEEVFSDSTITSQMTETKVAREVEILNKLMRMMERDPDRAYYGYDHVAKAHEQLAIDALLVTDELFRNSNIKTRKKYVQLVESVRENGGQVFVFSSMHVSGQQLQQVSGVAAILRFPLPDLDELEDLAAKHDNDDADLLVEDDIDYNSQQRMQEDMQDMGL</sequence>
<dbReference type="SUPFAM" id="SSF159065">
    <property type="entry name" value="Dom34/Pelota N-terminal domain-like"/>
    <property type="match status" value="1"/>
</dbReference>
<feature type="domain" description="eRF1/Pelota-like N-terminal" evidence="7">
    <location>
        <begin position="1"/>
        <end position="131"/>
    </location>
</feature>
<comment type="subcellular location">
    <subcellularLocation>
        <location evidence="2 6">Cytoplasm</location>
    </subcellularLocation>
</comment>
<evidence type="ECO:0000313" key="8">
    <source>
        <dbReference type="EMBL" id="CAG9277229.1"/>
    </source>
</evidence>
<dbReference type="Gene3D" id="3.30.1330.30">
    <property type="match status" value="1"/>
</dbReference>
<dbReference type="OMA" id="DDLWHLK"/>
<dbReference type="Gene3D" id="3.30.420.60">
    <property type="entry name" value="eRF1 domain 2"/>
    <property type="match status" value="1"/>
</dbReference>
<protein>
    <recommendedName>
        <fullName evidence="6">Protein pelota homolog</fullName>
    </recommendedName>
</protein>
<dbReference type="InterPro" id="IPR029064">
    <property type="entry name" value="Ribosomal_eL30-like_sf"/>
</dbReference>
<dbReference type="NCBIfam" id="TIGR00111">
    <property type="entry name" value="pelota"/>
    <property type="match status" value="1"/>
</dbReference>
<evidence type="ECO:0000256" key="6">
    <source>
        <dbReference type="RuleBase" id="RU362019"/>
    </source>
</evidence>
<dbReference type="FunFam" id="3.30.1330.30:FF:000008">
    <property type="entry name" value="Protein pelota homolog"/>
    <property type="match status" value="1"/>
</dbReference>
<accession>A0A8J9RZK0</accession>
<name>A0A8J9RZK0_PHATR</name>
<keyword evidence="5 6" id="KW-0479">Metal-binding</keyword>
<dbReference type="InterPro" id="IPR005140">
    <property type="entry name" value="eRF1_Pelota-like_N"/>
</dbReference>
<dbReference type="SUPFAM" id="SSF55315">
    <property type="entry name" value="L30e-like"/>
    <property type="match status" value="1"/>
</dbReference>
<dbReference type="SUPFAM" id="SSF53137">
    <property type="entry name" value="Translational machinery components"/>
    <property type="match status" value="1"/>
</dbReference>
<evidence type="ECO:0000256" key="5">
    <source>
        <dbReference type="ARBA" id="ARBA00022723"/>
    </source>
</evidence>
<gene>
    <name evidence="8" type="ORF">PTTT1_LOCUS3164</name>
</gene>
<comment type="similarity">
    <text evidence="3 6">Belongs to the eukaryotic release factor 1 family. Pelota subfamily.</text>
</comment>
<evidence type="ECO:0000256" key="2">
    <source>
        <dbReference type="ARBA" id="ARBA00004496"/>
    </source>
</evidence>
<dbReference type="SMART" id="SM01194">
    <property type="entry name" value="eRF1_1"/>
    <property type="match status" value="1"/>
</dbReference>
<evidence type="ECO:0000256" key="1">
    <source>
        <dbReference type="ARBA" id="ARBA00001968"/>
    </source>
</evidence>
<keyword evidence="4 6" id="KW-0963">Cytoplasm</keyword>
<dbReference type="Pfam" id="PF03465">
    <property type="entry name" value="eRF1_3"/>
    <property type="match status" value="1"/>
</dbReference>
<dbReference type="InterPro" id="IPR042226">
    <property type="entry name" value="eFR1_2_sf"/>
</dbReference>
<dbReference type="EMBL" id="OU594942">
    <property type="protein sequence ID" value="CAG9277229.1"/>
    <property type="molecule type" value="Genomic_DNA"/>
</dbReference>
<dbReference type="GO" id="GO:0071025">
    <property type="term" value="P:RNA surveillance"/>
    <property type="evidence" value="ECO:0007669"/>
    <property type="project" value="InterPro"/>
</dbReference>
<comment type="function">
    <text evidence="6">Component of the Pelota-HBS1L complex, a complex that recognizes stalled ribosomes and triggers the No-Go Decay (NGD) pathway. In the Pelota-HBS1L complex, pelo recognizes ribosomes stalled at the 3' end of an mRNA and engages stalled ribosomes by destabilizing mRNA in the mRNA channel.</text>
</comment>
<dbReference type="FunFam" id="3.30.420.60:FF:000002">
    <property type="entry name" value="Protein pelota homolog"/>
    <property type="match status" value="1"/>
</dbReference>
<proteinExistence type="inferred from homology"/>
<dbReference type="InterPro" id="IPR004405">
    <property type="entry name" value="TF_pelota"/>
</dbReference>
<dbReference type="GO" id="GO:0032790">
    <property type="term" value="P:ribosome disassembly"/>
    <property type="evidence" value="ECO:0007669"/>
    <property type="project" value="TreeGrafter"/>
</dbReference>
<dbReference type="GO" id="GO:0046872">
    <property type="term" value="F:metal ion binding"/>
    <property type="evidence" value="ECO:0007669"/>
    <property type="project" value="UniProtKB-KW"/>
</dbReference>
<dbReference type="FunFam" id="2.30.30.870:FF:000001">
    <property type="entry name" value="Protein pelota homolog"/>
    <property type="match status" value="1"/>
</dbReference>
<dbReference type="InterPro" id="IPR038069">
    <property type="entry name" value="Pelota/DOM34_N"/>
</dbReference>
<dbReference type="GO" id="GO:0070651">
    <property type="term" value="P:nonfunctional rRNA decay"/>
    <property type="evidence" value="ECO:0007669"/>
    <property type="project" value="TreeGrafter"/>
</dbReference>
<comment type="cofactor">
    <cofactor evidence="1 6">
        <name>a divalent metal cation</name>
        <dbReference type="ChEBI" id="CHEBI:60240"/>
    </cofactor>
</comment>
<dbReference type="InterPro" id="IPR005142">
    <property type="entry name" value="eRF1_3"/>
</dbReference>
<evidence type="ECO:0000256" key="4">
    <source>
        <dbReference type="ARBA" id="ARBA00022490"/>
    </source>
</evidence>
<dbReference type="GO" id="GO:0005737">
    <property type="term" value="C:cytoplasm"/>
    <property type="evidence" value="ECO:0007669"/>
    <property type="project" value="UniProtKB-SubCell"/>
</dbReference>
<evidence type="ECO:0000259" key="7">
    <source>
        <dbReference type="SMART" id="SM01194"/>
    </source>
</evidence>
<dbReference type="PANTHER" id="PTHR10853:SF0">
    <property type="entry name" value="PROTEIN PELOTA HOMOLOG"/>
    <property type="match status" value="1"/>
</dbReference>
<dbReference type="PANTHER" id="PTHR10853">
    <property type="entry name" value="PELOTA"/>
    <property type="match status" value="1"/>
</dbReference>
<dbReference type="GO" id="GO:0070966">
    <property type="term" value="P:nuclear-transcribed mRNA catabolic process, no-go decay"/>
    <property type="evidence" value="ECO:0007669"/>
    <property type="project" value="InterPro"/>
</dbReference>
<dbReference type="AlphaFoldDB" id="A0A8J9RZK0"/>
<dbReference type="Pfam" id="PF26356">
    <property type="entry name" value="Pelota_N"/>
    <property type="match status" value="1"/>
</dbReference>
<evidence type="ECO:0000256" key="3">
    <source>
        <dbReference type="ARBA" id="ARBA00009504"/>
    </source>
</evidence>
<dbReference type="InterPro" id="IPR058547">
    <property type="entry name" value="Pelota_N"/>
</dbReference>
<dbReference type="InterPro" id="IPR005141">
    <property type="entry name" value="eRF1_2"/>
</dbReference>
<dbReference type="Pfam" id="PF03464">
    <property type="entry name" value="eRF1_2"/>
    <property type="match status" value="1"/>
</dbReference>
<dbReference type="Gene3D" id="2.30.30.870">
    <property type="entry name" value="Pelota, domain A"/>
    <property type="match status" value="1"/>
</dbReference>
<organism evidence="8">
    <name type="scientific">Phaeodactylum tricornutum</name>
    <name type="common">Diatom</name>
    <dbReference type="NCBI Taxonomy" id="2850"/>
    <lineage>
        <taxon>Eukaryota</taxon>
        <taxon>Sar</taxon>
        <taxon>Stramenopiles</taxon>
        <taxon>Ochrophyta</taxon>
        <taxon>Bacillariophyta</taxon>
        <taxon>Bacillariophyceae</taxon>
        <taxon>Bacillariophycidae</taxon>
        <taxon>Naviculales</taxon>
        <taxon>Phaeodactylaceae</taxon>
        <taxon>Phaeodactylum</taxon>
    </lineage>
</organism>
<dbReference type="Proteomes" id="UP000836788">
    <property type="component" value="Chromosome 1"/>
</dbReference>